<reference evidence="3" key="1">
    <citation type="journal article" date="2019" name="Int. J. Syst. Evol. Microbiol.">
        <title>The Global Catalogue of Microorganisms (GCM) 10K type strain sequencing project: providing services to taxonomists for standard genome sequencing and annotation.</title>
        <authorList>
            <consortium name="The Broad Institute Genomics Platform"/>
            <consortium name="The Broad Institute Genome Sequencing Center for Infectious Disease"/>
            <person name="Wu L."/>
            <person name="Ma J."/>
        </authorList>
    </citation>
    <scope>NUCLEOTIDE SEQUENCE [LARGE SCALE GENOMIC DNA]</scope>
    <source>
        <strain evidence="3">CGMCC 1.12470</strain>
    </source>
</reference>
<comment type="caution">
    <text evidence="2">The sequence shown here is derived from an EMBL/GenBank/DDBJ whole genome shotgun (WGS) entry which is preliminary data.</text>
</comment>
<protein>
    <submittedName>
        <fullName evidence="2">Acyl-CoA thioesterase domain-containing protein</fullName>
    </submittedName>
</protein>
<evidence type="ECO:0000313" key="2">
    <source>
        <dbReference type="EMBL" id="MFD1661801.1"/>
    </source>
</evidence>
<dbReference type="Pfam" id="PF13622">
    <property type="entry name" value="4HBT_3"/>
    <property type="match status" value="1"/>
</dbReference>
<dbReference type="InterPro" id="IPR049449">
    <property type="entry name" value="TesB_ACOT8-like_N"/>
</dbReference>
<keyword evidence="3" id="KW-1185">Reference proteome</keyword>
<name>A0ABW4IXX4_9ACTN</name>
<dbReference type="EMBL" id="JBHUDX010000083">
    <property type="protein sequence ID" value="MFD1661801.1"/>
    <property type="molecule type" value="Genomic_DNA"/>
</dbReference>
<feature type="non-terminal residue" evidence="2">
    <location>
        <position position="145"/>
    </location>
</feature>
<sequence length="145" mass="14635">MSAAPRAPLAPTESTVDPLWWSWAGAHGGHVAAVALAALRGRFPGGAHPVRSLTAHFLAPVDARPLQISGTAPAVGRRAATCVFSGHQNGIPVIAGSAVFGPGRPGPAHEGCPAPAVPAPDDCPSLDLPTGLAPFERQVEIRPAG</sequence>
<evidence type="ECO:0000313" key="3">
    <source>
        <dbReference type="Proteomes" id="UP001597261"/>
    </source>
</evidence>
<dbReference type="SUPFAM" id="SSF54637">
    <property type="entry name" value="Thioesterase/thiol ester dehydrase-isomerase"/>
    <property type="match status" value="1"/>
</dbReference>
<organism evidence="2 3">
    <name type="scientific">Streptomyces caeni</name>
    <dbReference type="NCBI Taxonomy" id="2307231"/>
    <lineage>
        <taxon>Bacteria</taxon>
        <taxon>Bacillati</taxon>
        <taxon>Actinomycetota</taxon>
        <taxon>Actinomycetes</taxon>
        <taxon>Kitasatosporales</taxon>
        <taxon>Streptomycetaceae</taxon>
        <taxon>Streptomyces</taxon>
    </lineage>
</organism>
<dbReference type="InterPro" id="IPR042171">
    <property type="entry name" value="Acyl-CoA_hotdog"/>
</dbReference>
<dbReference type="InterPro" id="IPR029069">
    <property type="entry name" value="HotDog_dom_sf"/>
</dbReference>
<accession>A0ABW4IXX4</accession>
<feature type="domain" description="Acyl-CoA thioesterase-like N-terminal HotDog" evidence="1">
    <location>
        <begin position="18"/>
        <end position="101"/>
    </location>
</feature>
<dbReference type="RefSeq" id="WP_381088276.1">
    <property type="nucleotide sequence ID" value="NZ_JBHUDX010000083.1"/>
</dbReference>
<dbReference type="Proteomes" id="UP001597261">
    <property type="component" value="Unassembled WGS sequence"/>
</dbReference>
<gene>
    <name evidence="2" type="ORF">ACFSL4_27325</name>
</gene>
<dbReference type="Gene3D" id="2.40.160.210">
    <property type="entry name" value="Acyl-CoA thioesterase, double hotdog domain"/>
    <property type="match status" value="1"/>
</dbReference>
<evidence type="ECO:0000259" key="1">
    <source>
        <dbReference type="Pfam" id="PF13622"/>
    </source>
</evidence>
<proteinExistence type="predicted"/>